<dbReference type="SMART" id="SM00494">
    <property type="entry name" value="ChtBD2"/>
    <property type="match status" value="1"/>
</dbReference>
<comment type="caution">
    <text evidence="3">The sequence shown here is derived from an EMBL/GenBank/DDBJ whole genome shotgun (WGS) entry which is preliminary data.</text>
</comment>
<protein>
    <recommendedName>
        <fullName evidence="2">Chitin-binding type-2 domain-containing protein</fullName>
    </recommendedName>
</protein>
<keyword evidence="4" id="KW-1185">Reference proteome</keyword>
<dbReference type="Pfam" id="PF01607">
    <property type="entry name" value="CBM_14"/>
    <property type="match status" value="1"/>
</dbReference>
<name>A0A443SGB7_9ACAR</name>
<dbReference type="EMBL" id="NCKV01002674">
    <property type="protein sequence ID" value="RWS26532.1"/>
    <property type="molecule type" value="Genomic_DNA"/>
</dbReference>
<dbReference type="GO" id="GO:0008061">
    <property type="term" value="F:chitin binding"/>
    <property type="evidence" value="ECO:0007669"/>
    <property type="project" value="InterPro"/>
</dbReference>
<evidence type="ECO:0000313" key="3">
    <source>
        <dbReference type="EMBL" id="RWS26532.1"/>
    </source>
</evidence>
<dbReference type="AlphaFoldDB" id="A0A443SGB7"/>
<feature type="domain" description="Chitin-binding type-2" evidence="2">
    <location>
        <begin position="30"/>
        <end position="86"/>
    </location>
</feature>
<dbReference type="Gene3D" id="2.170.140.10">
    <property type="entry name" value="Chitin binding domain"/>
    <property type="match status" value="1"/>
</dbReference>
<evidence type="ECO:0000259" key="2">
    <source>
        <dbReference type="PROSITE" id="PS50940"/>
    </source>
</evidence>
<proteinExistence type="predicted"/>
<dbReference type="VEuPathDB" id="VectorBase:LDEU005507"/>
<dbReference type="SUPFAM" id="SSF57625">
    <property type="entry name" value="Invertebrate chitin-binding proteins"/>
    <property type="match status" value="1"/>
</dbReference>
<evidence type="ECO:0000256" key="1">
    <source>
        <dbReference type="SAM" id="SignalP"/>
    </source>
</evidence>
<sequence length="104" mass="11804">MFHFSTFLLIFTTIKLGKFMPDKCHLDFNDFVCYEPYKPHPIPKCCSKFIACGPEGAQVATCPENLHFNPVELFCDSPDNVALCVNEVVKTLKAETIINAFNRQ</sequence>
<dbReference type="OrthoDB" id="6020543at2759"/>
<keyword evidence="1" id="KW-0732">Signal</keyword>
<reference evidence="3 4" key="1">
    <citation type="journal article" date="2018" name="Gigascience">
        <title>Genomes of trombidid mites reveal novel predicted allergens and laterally-transferred genes associated with secondary metabolism.</title>
        <authorList>
            <person name="Dong X."/>
            <person name="Chaisiri K."/>
            <person name="Xia D."/>
            <person name="Armstrong S.D."/>
            <person name="Fang Y."/>
            <person name="Donnelly M.J."/>
            <person name="Kadowaki T."/>
            <person name="McGarry J.W."/>
            <person name="Darby A.C."/>
            <person name="Makepeace B.L."/>
        </authorList>
    </citation>
    <scope>NUCLEOTIDE SEQUENCE [LARGE SCALE GENOMIC DNA]</scope>
    <source>
        <strain evidence="3">UoL-UT</strain>
    </source>
</reference>
<evidence type="ECO:0000313" key="4">
    <source>
        <dbReference type="Proteomes" id="UP000288716"/>
    </source>
</evidence>
<feature type="signal peptide" evidence="1">
    <location>
        <begin position="1"/>
        <end position="17"/>
    </location>
</feature>
<dbReference type="GO" id="GO:0005576">
    <property type="term" value="C:extracellular region"/>
    <property type="evidence" value="ECO:0007669"/>
    <property type="project" value="InterPro"/>
</dbReference>
<feature type="chain" id="PRO_5019369504" description="Chitin-binding type-2 domain-containing protein" evidence="1">
    <location>
        <begin position="18"/>
        <end position="104"/>
    </location>
</feature>
<accession>A0A443SGB7</accession>
<dbReference type="PROSITE" id="PS50940">
    <property type="entry name" value="CHIT_BIND_II"/>
    <property type="match status" value="1"/>
</dbReference>
<dbReference type="InterPro" id="IPR036508">
    <property type="entry name" value="Chitin-bd_dom_sf"/>
</dbReference>
<dbReference type="Proteomes" id="UP000288716">
    <property type="component" value="Unassembled WGS sequence"/>
</dbReference>
<organism evidence="3 4">
    <name type="scientific">Leptotrombidium deliense</name>
    <dbReference type="NCBI Taxonomy" id="299467"/>
    <lineage>
        <taxon>Eukaryota</taxon>
        <taxon>Metazoa</taxon>
        <taxon>Ecdysozoa</taxon>
        <taxon>Arthropoda</taxon>
        <taxon>Chelicerata</taxon>
        <taxon>Arachnida</taxon>
        <taxon>Acari</taxon>
        <taxon>Acariformes</taxon>
        <taxon>Trombidiformes</taxon>
        <taxon>Prostigmata</taxon>
        <taxon>Anystina</taxon>
        <taxon>Parasitengona</taxon>
        <taxon>Trombiculoidea</taxon>
        <taxon>Trombiculidae</taxon>
        <taxon>Leptotrombidium</taxon>
    </lineage>
</organism>
<dbReference type="InterPro" id="IPR002557">
    <property type="entry name" value="Chitin-bd_dom"/>
</dbReference>
<gene>
    <name evidence="3" type="ORF">B4U80_13757</name>
</gene>